<keyword evidence="4 6" id="KW-1133">Transmembrane helix</keyword>
<dbReference type="Pfam" id="PF00892">
    <property type="entry name" value="EamA"/>
    <property type="match status" value="2"/>
</dbReference>
<reference evidence="9" key="1">
    <citation type="submission" date="2025-08" db="UniProtKB">
        <authorList>
            <consortium name="RefSeq"/>
        </authorList>
    </citation>
    <scope>IDENTIFICATION</scope>
    <source>
        <tissue evidence="9">Leaves</tissue>
    </source>
</reference>
<evidence type="ECO:0000256" key="3">
    <source>
        <dbReference type="ARBA" id="ARBA00022692"/>
    </source>
</evidence>
<sequence length="371" mass="41326">MHLVKIMNSFAEWKLVAVMVAVTFALSIVNFLLKKVLNEGMNQLIIVTYRQSISAFFLAPIAYLWERKSRSELTARILCQLFFSALVGVTFTQYFFLLGLQYTSATYACAFLNMVPVNTFLLALPFGLEKVRMKSKGGKAKVLGSLVCIAGVLVLTLYKGKSLNKPQLRATTHKPNRADQMVSAKTVRWAIGSLLLAAGSLLWSSWFLIQARIGKRYPYQYSNIAFLNLFGAIQSAILSFIIEKDLAMWVLKGRLEILSVIYSGMVGSGLCYVAMSWCVKQRGPLFTSAFTPLVQIFIALFDFSILHDQIYLGSILGSLLVIIGMYVLLWGKSNDKQDHAAEEDADCHPVSQVIIPVTKQPMVSLTSSEQL</sequence>
<gene>
    <name evidence="9" type="primary">LOC109001379</name>
</gene>
<feature type="transmembrane region" description="Helical" evidence="6">
    <location>
        <begin position="189"/>
        <end position="209"/>
    </location>
</feature>
<dbReference type="InterPro" id="IPR037185">
    <property type="entry name" value="EmrE-like"/>
</dbReference>
<dbReference type="GeneID" id="109001379"/>
<dbReference type="Proteomes" id="UP000235220">
    <property type="component" value="Chromosome 12"/>
</dbReference>
<evidence type="ECO:0000256" key="4">
    <source>
        <dbReference type="ARBA" id="ARBA00022989"/>
    </source>
</evidence>
<feature type="domain" description="EamA" evidence="7">
    <location>
        <begin position="17"/>
        <end position="156"/>
    </location>
</feature>
<feature type="domain" description="EamA" evidence="7">
    <location>
        <begin position="191"/>
        <end position="329"/>
    </location>
</feature>
<evidence type="ECO:0000256" key="1">
    <source>
        <dbReference type="ARBA" id="ARBA00004141"/>
    </source>
</evidence>
<comment type="subcellular location">
    <subcellularLocation>
        <location evidence="1 6">Membrane</location>
        <topology evidence="1 6">Multi-pass membrane protein</topology>
    </subcellularLocation>
</comment>
<organism evidence="8 9">
    <name type="scientific">Juglans regia</name>
    <name type="common">English walnut</name>
    <dbReference type="NCBI Taxonomy" id="51240"/>
    <lineage>
        <taxon>Eukaryota</taxon>
        <taxon>Viridiplantae</taxon>
        <taxon>Streptophyta</taxon>
        <taxon>Embryophyta</taxon>
        <taxon>Tracheophyta</taxon>
        <taxon>Spermatophyta</taxon>
        <taxon>Magnoliopsida</taxon>
        <taxon>eudicotyledons</taxon>
        <taxon>Gunneridae</taxon>
        <taxon>Pentapetalae</taxon>
        <taxon>rosids</taxon>
        <taxon>fabids</taxon>
        <taxon>Fagales</taxon>
        <taxon>Juglandaceae</taxon>
        <taxon>Juglans</taxon>
    </lineage>
</organism>
<dbReference type="RefSeq" id="XP_018834175.1">
    <property type="nucleotide sequence ID" value="XM_018978630.2"/>
</dbReference>
<evidence type="ECO:0000256" key="5">
    <source>
        <dbReference type="ARBA" id="ARBA00023136"/>
    </source>
</evidence>
<feature type="transmembrane region" description="Helical" evidence="6">
    <location>
        <begin position="105"/>
        <end position="128"/>
    </location>
</feature>
<evidence type="ECO:0000259" key="7">
    <source>
        <dbReference type="Pfam" id="PF00892"/>
    </source>
</evidence>
<dbReference type="SUPFAM" id="SSF103481">
    <property type="entry name" value="Multidrug resistance efflux transporter EmrE"/>
    <property type="match status" value="2"/>
</dbReference>
<dbReference type="GO" id="GO:0005886">
    <property type="term" value="C:plasma membrane"/>
    <property type="evidence" value="ECO:0000318"/>
    <property type="project" value="GO_Central"/>
</dbReference>
<dbReference type="InterPro" id="IPR030184">
    <property type="entry name" value="WAT1-related"/>
</dbReference>
<evidence type="ECO:0000313" key="8">
    <source>
        <dbReference type="Proteomes" id="UP000235220"/>
    </source>
</evidence>
<dbReference type="Gramene" id="Jr12_06260_p1">
    <property type="protein sequence ID" value="cds.Jr12_06260_p1"/>
    <property type="gene ID" value="Jr12_06260"/>
</dbReference>
<name>A0A2I4FRA3_JUGRE</name>
<keyword evidence="3 6" id="KW-0812">Transmembrane</keyword>
<feature type="transmembrane region" description="Helical" evidence="6">
    <location>
        <begin position="12"/>
        <end position="33"/>
    </location>
</feature>
<feature type="transmembrane region" description="Helical" evidence="6">
    <location>
        <begin position="285"/>
        <end position="304"/>
    </location>
</feature>
<dbReference type="KEGG" id="jre:109001379"/>
<evidence type="ECO:0000313" key="9">
    <source>
        <dbReference type="RefSeq" id="XP_018834175.1"/>
    </source>
</evidence>
<dbReference type="GO" id="GO:0022857">
    <property type="term" value="F:transmembrane transporter activity"/>
    <property type="evidence" value="ECO:0007669"/>
    <property type="project" value="InterPro"/>
</dbReference>
<feature type="transmembrane region" description="Helical" evidence="6">
    <location>
        <begin position="45"/>
        <end position="65"/>
    </location>
</feature>
<protein>
    <recommendedName>
        <fullName evidence="6">WAT1-related protein</fullName>
    </recommendedName>
</protein>
<feature type="transmembrane region" description="Helical" evidence="6">
    <location>
        <begin position="221"/>
        <end position="242"/>
    </location>
</feature>
<dbReference type="InterPro" id="IPR000620">
    <property type="entry name" value="EamA_dom"/>
</dbReference>
<comment type="similarity">
    <text evidence="2 6">Belongs to the drug/metabolite transporter (DMT) superfamily. Plant drug/metabolite exporter (P-DME) (TC 2.A.7.4) family.</text>
</comment>
<feature type="transmembrane region" description="Helical" evidence="6">
    <location>
        <begin position="257"/>
        <end position="278"/>
    </location>
</feature>
<feature type="transmembrane region" description="Helical" evidence="6">
    <location>
        <begin position="140"/>
        <end position="158"/>
    </location>
</feature>
<dbReference type="AlphaFoldDB" id="A0A2I4FRA3"/>
<feature type="transmembrane region" description="Helical" evidence="6">
    <location>
        <begin position="310"/>
        <end position="329"/>
    </location>
</feature>
<evidence type="ECO:0000256" key="6">
    <source>
        <dbReference type="RuleBase" id="RU363077"/>
    </source>
</evidence>
<evidence type="ECO:0000256" key="2">
    <source>
        <dbReference type="ARBA" id="ARBA00007635"/>
    </source>
</evidence>
<accession>A0A2I4FRA3</accession>
<proteinExistence type="inferred from homology"/>
<keyword evidence="5 6" id="KW-0472">Membrane</keyword>
<feature type="transmembrane region" description="Helical" evidence="6">
    <location>
        <begin position="77"/>
        <end position="99"/>
    </location>
</feature>
<keyword evidence="8" id="KW-1185">Reference proteome</keyword>
<dbReference type="OrthoDB" id="1728340at2759"/>
<dbReference type="PANTHER" id="PTHR31218">
    <property type="entry name" value="WAT1-RELATED PROTEIN"/>
    <property type="match status" value="1"/>
</dbReference>